<dbReference type="Pfam" id="PF01557">
    <property type="entry name" value="FAA_hydrolase"/>
    <property type="match status" value="1"/>
</dbReference>
<reference evidence="2" key="1">
    <citation type="submission" date="2022-12" db="EMBL/GenBank/DDBJ databases">
        <authorList>
            <person name="Krivoruchko A.V."/>
            <person name="Elkin A."/>
        </authorList>
    </citation>
    <scope>NUCLEOTIDE SEQUENCE</scope>
    <source>
        <strain evidence="2">IEGM 1391</strain>
    </source>
</reference>
<dbReference type="InterPro" id="IPR011234">
    <property type="entry name" value="Fumarylacetoacetase-like_C"/>
</dbReference>
<keyword evidence="2" id="KW-0378">Hydrolase</keyword>
<name>A0ABT4MIF3_9NOCA</name>
<proteinExistence type="predicted"/>
<gene>
    <name evidence="2" type="ORF">O4220_18255</name>
</gene>
<organism evidence="2 3">
    <name type="scientific">Rhodococcus ruber</name>
    <dbReference type="NCBI Taxonomy" id="1830"/>
    <lineage>
        <taxon>Bacteria</taxon>
        <taxon>Bacillati</taxon>
        <taxon>Actinomycetota</taxon>
        <taxon>Actinomycetes</taxon>
        <taxon>Mycobacteriales</taxon>
        <taxon>Nocardiaceae</taxon>
        <taxon>Rhodococcus</taxon>
    </lineage>
</organism>
<accession>A0ABT4MIF3</accession>
<sequence>MKIRRVRSGNRAVLAAWDPESTAWIDLDAAASKFDTSRQGPWTTDMLTFLASRESGREAAERLMKAAAAEDVATLDDPPPGMPYQPTSLRCFMGWEKHWSQAAHQLVRKNLPILKPAIAAYESVVRRDFPALRPGASFDEHPVYYTGNPLSIVADGEILRWPAYTRQLDFELEFAMIIDRPVLDATEDEGSDAIGGFVVFNDMSARDVQWDEQRNGPFGPVVKTKTFGSSMGSVVVTPDEVLPHLGNLSASVSVNGETWTTTSTSGLRYSPGESIAYASRAENLYPGELFSSGTLPSGCGLELDRWIRPGDALTLDIETIGSVTNEVGFPGR</sequence>
<feature type="domain" description="Fumarylacetoacetase-like C-terminal" evidence="1">
    <location>
        <begin position="140"/>
        <end position="327"/>
    </location>
</feature>
<protein>
    <submittedName>
        <fullName evidence="2">Fumarylacetoacetate hydrolase family protein</fullName>
    </submittedName>
</protein>
<evidence type="ECO:0000313" key="3">
    <source>
        <dbReference type="Proteomes" id="UP001081071"/>
    </source>
</evidence>
<dbReference type="Gene3D" id="3.90.850.10">
    <property type="entry name" value="Fumarylacetoacetase-like, C-terminal domain"/>
    <property type="match status" value="1"/>
</dbReference>
<dbReference type="EMBL" id="JAPWIJ010000007">
    <property type="protein sequence ID" value="MCZ4520459.1"/>
    <property type="molecule type" value="Genomic_DNA"/>
</dbReference>
<dbReference type="RefSeq" id="WP_269606775.1">
    <property type="nucleotide sequence ID" value="NZ_JAPWIJ010000007.1"/>
</dbReference>
<comment type="caution">
    <text evidence="2">The sequence shown here is derived from an EMBL/GenBank/DDBJ whole genome shotgun (WGS) entry which is preliminary data.</text>
</comment>
<dbReference type="PANTHER" id="PTHR43211:SF1">
    <property type="entry name" value="BLL6422 PROTEIN"/>
    <property type="match status" value="1"/>
</dbReference>
<dbReference type="InterPro" id="IPR036663">
    <property type="entry name" value="Fumarylacetoacetase_C_sf"/>
</dbReference>
<evidence type="ECO:0000313" key="2">
    <source>
        <dbReference type="EMBL" id="MCZ4520459.1"/>
    </source>
</evidence>
<dbReference type="Proteomes" id="UP001081071">
    <property type="component" value="Unassembled WGS sequence"/>
</dbReference>
<dbReference type="GO" id="GO:0016787">
    <property type="term" value="F:hydrolase activity"/>
    <property type="evidence" value="ECO:0007669"/>
    <property type="project" value="UniProtKB-KW"/>
</dbReference>
<evidence type="ECO:0000259" key="1">
    <source>
        <dbReference type="Pfam" id="PF01557"/>
    </source>
</evidence>
<dbReference type="SUPFAM" id="SSF56529">
    <property type="entry name" value="FAH"/>
    <property type="match status" value="1"/>
</dbReference>
<dbReference type="PANTHER" id="PTHR43211">
    <property type="entry name" value="FUMARYLACETOACETATE HYDROLASE"/>
    <property type="match status" value="1"/>
</dbReference>
<keyword evidence="3" id="KW-1185">Reference proteome</keyword>